<dbReference type="Pfam" id="PF00226">
    <property type="entry name" value="DnaJ"/>
    <property type="match status" value="1"/>
</dbReference>
<dbReference type="InterPro" id="IPR018253">
    <property type="entry name" value="DnaJ_domain_CS"/>
</dbReference>
<dbReference type="GO" id="GO:0042026">
    <property type="term" value="P:protein refolding"/>
    <property type="evidence" value="ECO:0007669"/>
    <property type="project" value="TreeGrafter"/>
</dbReference>
<dbReference type="EMBL" id="DVFV01000005">
    <property type="protein sequence ID" value="HIQ90038.1"/>
    <property type="molecule type" value="Genomic_DNA"/>
</dbReference>
<keyword evidence="2" id="KW-0143">Chaperone</keyword>
<dbReference type="CDD" id="cd06257">
    <property type="entry name" value="DnaJ"/>
    <property type="match status" value="1"/>
</dbReference>
<dbReference type="InterPro" id="IPR001623">
    <property type="entry name" value="DnaJ_domain"/>
</dbReference>
<evidence type="ECO:0000259" key="4">
    <source>
        <dbReference type="PROSITE" id="PS50076"/>
    </source>
</evidence>
<dbReference type="GO" id="GO:0051082">
    <property type="term" value="F:unfolded protein binding"/>
    <property type="evidence" value="ECO:0007669"/>
    <property type="project" value="TreeGrafter"/>
</dbReference>
<dbReference type="PROSITE" id="PS00636">
    <property type="entry name" value="DNAJ_1"/>
    <property type="match status" value="1"/>
</dbReference>
<comment type="caution">
    <text evidence="5">The sequence shown here is derived from an EMBL/GenBank/DDBJ whole genome shotgun (WGS) entry which is preliminary data.</text>
</comment>
<dbReference type="PANTHER" id="PTHR43096:SF52">
    <property type="entry name" value="DNAJ HOMOLOG 1, MITOCHONDRIAL-RELATED"/>
    <property type="match status" value="1"/>
</dbReference>
<dbReference type="GO" id="GO:0005737">
    <property type="term" value="C:cytoplasm"/>
    <property type="evidence" value="ECO:0007669"/>
    <property type="project" value="TreeGrafter"/>
</dbReference>
<dbReference type="AlphaFoldDB" id="A0A9D0ZPD0"/>
<sequence>MKDFVDYYEVLGVYKSATSDEITKAFRKLSRKYHPDISSEENAEEIFKRITEAYEVLNNVEKRHDYDLNYEYLKSKKEKNNQSGYHSYNSEAGNYKDNNSGASKFEGNDSKNKDSYRKSDSQNSDGAKNYTKNDINKLKILKIKKQVVISINRCKRLIKDYTLFINYSEKYDVVSESINYIIAFDKLNEYLRKLIKVVKKNNLKNEFTALSRQIDENNFTLNKVKEGLIENCVKSMLNYIYLANTLINKTVKSNDYEKYKKDIDDLVKKMQYLENVIEYDLKELWPNDYQDTFENFKNVLNTLRDVPLRNKKLCSLRDADMLIYECDEYVNRCIKNSRSYEEYLDGISEINLKLLKMIDYLRNICDEFTADNLKEREEINDKILILEKISLTLKVSSSRYKFMNLFYQGFVKKYDDELDDLYEEFQILNKKYDVFLKNANEEYSRKCLLVESEYNKRKSTAKIDYEKRKEELYVRYINMKNYVSEQLQKITDYLDDYYGKITEITDQIKDKEESLTLKYNRLYNEYWEDNRDMILDDVQTKRNNLNLKYVRFEKRCEYIKYFYNLICEKYKNMYYEACNAYYDFTYKSFISEIEMNKQVALSKAKNEYDNAIGPINKKYLELSTKVRKITEKKDYVKDVQKKLKL</sequence>
<feature type="domain" description="J" evidence="4">
    <location>
        <begin position="6"/>
        <end position="70"/>
    </location>
</feature>
<feature type="region of interest" description="Disordered" evidence="3">
    <location>
        <begin position="79"/>
        <end position="129"/>
    </location>
</feature>
<feature type="compositionally biased region" description="Polar residues" evidence="3">
    <location>
        <begin position="81"/>
        <end position="102"/>
    </location>
</feature>
<reference evidence="5" key="1">
    <citation type="submission" date="2020-10" db="EMBL/GenBank/DDBJ databases">
        <authorList>
            <person name="Gilroy R."/>
        </authorList>
    </citation>
    <scope>NUCLEOTIDE SEQUENCE</scope>
    <source>
        <strain evidence="5">CHK147-3167</strain>
    </source>
</reference>
<evidence type="ECO:0000256" key="2">
    <source>
        <dbReference type="ARBA" id="ARBA00023186"/>
    </source>
</evidence>
<dbReference type="Gene3D" id="1.10.287.110">
    <property type="entry name" value="DnaJ domain"/>
    <property type="match status" value="1"/>
</dbReference>
<keyword evidence="1" id="KW-0235">DNA replication</keyword>
<dbReference type="InterPro" id="IPR036869">
    <property type="entry name" value="J_dom_sf"/>
</dbReference>
<dbReference type="SUPFAM" id="SSF46565">
    <property type="entry name" value="Chaperone J-domain"/>
    <property type="match status" value="1"/>
</dbReference>
<dbReference type="PRINTS" id="PR00625">
    <property type="entry name" value="JDOMAIN"/>
</dbReference>
<dbReference type="Proteomes" id="UP000886786">
    <property type="component" value="Unassembled WGS sequence"/>
</dbReference>
<dbReference type="PROSITE" id="PS50076">
    <property type="entry name" value="DNAJ_2"/>
    <property type="match status" value="1"/>
</dbReference>
<protein>
    <submittedName>
        <fullName evidence="5">DnaJ domain-containing protein</fullName>
    </submittedName>
</protein>
<dbReference type="GO" id="GO:0006260">
    <property type="term" value="P:DNA replication"/>
    <property type="evidence" value="ECO:0007669"/>
    <property type="project" value="UniProtKB-KW"/>
</dbReference>
<evidence type="ECO:0000313" key="5">
    <source>
        <dbReference type="EMBL" id="HIQ90038.1"/>
    </source>
</evidence>
<proteinExistence type="predicted"/>
<dbReference type="SMART" id="SM00271">
    <property type="entry name" value="DnaJ"/>
    <property type="match status" value="1"/>
</dbReference>
<name>A0A9D0ZPD0_9FIRM</name>
<dbReference type="PANTHER" id="PTHR43096">
    <property type="entry name" value="DNAJ HOMOLOG 1, MITOCHONDRIAL-RELATED"/>
    <property type="match status" value="1"/>
</dbReference>
<evidence type="ECO:0000313" key="6">
    <source>
        <dbReference type="Proteomes" id="UP000886786"/>
    </source>
</evidence>
<evidence type="ECO:0000256" key="1">
    <source>
        <dbReference type="ARBA" id="ARBA00022705"/>
    </source>
</evidence>
<evidence type="ECO:0000256" key="3">
    <source>
        <dbReference type="SAM" id="MobiDB-lite"/>
    </source>
</evidence>
<reference evidence="5" key="2">
    <citation type="journal article" date="2021" name="PeerJ">
        <title>Extensive microbial diversity within the chicken gut microbiome revealed by metagenomics and culture.</title>
        <authorList>
            <person name="Gilroy R."/>
            <person name="Ravi A."/>
            <person name="Getino M."/>
            <person name="Pursley I."/>
            <person name="Horton D.L."/>
            <person name="Alikhan N.F."/>
            <person name="Baker D."/>
            <person name="Gharbi K."/>
            <person name="Hall N."/>
            <person name="Watson M."/>
            <person name="Adriaenssens E.M."/>
            <person name="Foster-Nyarko E."/>
            <person name="Jarju S."/>
            <person name="Secka A."/>
            <person name="Antonio M."/>
            <person name="Oren A."/>
            <person name="Chaudhuri R.R."/>
            <person name="La Ragione R."/>
            <person name="Hildebrand F."/>
            <person name="Pallen M.J."/>
        </authorList>
    </citation>
    <scope>NUCLEOTIDE SEQUENCE</scope>
    <source>
        <strain evidence="5">CHK147-3167</strain>
    </source>
</reference>
<accession>A0A9D0ZPD0</accession>
<feature type="compositionally biased region" description="Basic and acidic residues" evidence="3">
    <location>
        <begin position="106"/>
        <end position="120"/>
    </location>
</feature>
<organism evidence="5 6">
    <name type="scientific">Candidatus Coprosoma intestinipullorum</name>
    <dbReference type="NCBI Taxonomy" id="2840752"/>
    <lineage>
        <taxon>Bacteria</taxon>
        <taxon>Bacillati</taxon>
        <taxon>Bacillota</taxon>
        <taxon>Bacillota incertae sedis</taxon>
        <taxon>Candidatus Coprosoma</taxon>
    </lineage>
</organism>
<gene>
    <name evidence="5" type="ORF">IAB27_00195</name>
</gene>